<dbReference type="OrthoDB" id="983143at2"/>
<dbReference type="RefSeq" id="WP_133584804.1">
    <property type="nucleotide sequence ID" value="NZ_SNYV01000014.1"/>
</dbReference>
<keyword evidence="1" id="KW-0378">Hydrolase</keyword>
<dbReference type="InterPro" id="IPR043741">
    <property type="entry name" value="DUF5686"/>
</dbReference>
<dbReference type="EMBL" id="SNYV01000014">
    <property type="protein sequence ID" value="TDQ77161.1"/>
    <property type="molecule type" value="Genomic_DNA"/>
</dbReference>
<keyword evidence="2" id="KW-1185">Reference proteome</keyword>
<gene>
    <name evidence="1" type="ORF">CLV99_2559</name>
</gene>
<evidence type="ECO:0000313" key="2">
    <source>
        <dbReference type="Proteomes" id="UP000295292"/>
    </source>
</evidence>
<dbReference type="InterPro" id="IPR008969">
    <property type="entry name" value="CarboxyPept-like_regulatory"/>
</dbReference>
<evidence type="ECO:0000313" key="1">
    <source>
        <dbReference type="EMBL" id="TDQ77161.1"/>
    </source>
</evidence>
<dbReference type="GO" id="GO:0004180">
    <property type="term" value="F:carboxypeptidase activity"/>
    <property type="evidence" value="ECO:0007669"/>
    <property type="project" value="UniProtKB-KW"/>
</dbReference>
<proteinExistence type="predicted"/>
<accession>A0A4R6WMA3</accession>
<keyword evidence="1" id="KW-0645">Protease</keyword>
<dbReference type="Proteomes" id="UP000295292">
    <property type="component" value="Unassembled WGS sequence"/>
</dbReference>
<comment type="caution">
    <text evidence="1">The sequence shown here is derived from an EMBL/GenBank/DDBJ whole genome shotgun (WGS) entry which is preliminary data.</text>
</comment>
<dbReference type="AlphaFoldDB" id="A0A4R6WMA3"/>
<keyword evidence="1" id="KW-0121">Carboxypeptidase</keyword>
<protein>
    <submittedName>
        <fullName evidence="1">Carboxypeptidase-like protein</fullName>
    </submittedName>
</protein>
<dbReference type="Pfam" id="PF18939">
    <property type="entry name" value="DUF5686"/>
    <property type="match status" value="1"/>
</dbReference>
<dbReference type="Pfam" id="PF13715">
    <property type="entry name" value="CarbopepD_reg_2"/>
    <property type="match status" value="1"/>
</dbReference>
<organism evidence="1 2">
    <name type="scientific">Sphingobacterium yanglingense</name>
    <dbReference type="NCBI Taxonomy" id="1437280"/>
    <lineage>
        <taxon>Bacteria</taxon>
        <taxon>Pseudomonadati</taxon>
        <taxon>Bacteroidota</taxon>
        <taxon>Sphingobacteriia</taxon>
        <taxon>Sphingobacteriales</taxon>
        <taxon>Sphingobacteriaceae</taxon>
        <taxon>Sphingobacterium</taxon>
    </lineage>
</organism>
<sequence>MRELINNSIFLFIGILFFSFTNAQEIQIRGRVLDKQNKEPISFATIAVVGGQQKTYSDDNGNFNLTLPNRQVKVRVSYVGYHEQMLDLSGEKTSFDLALDPENLIDEVVVKRPKLKYSNKDNPAVELIRQVIAHRDQNRLTGQEFAEYEQYEKISLGLSNLSPKFVKKKVFKNYQFLFQKDDSTTTESYVLPAFIEERVSKFYYRKDPKKTKQYIIAEQRAEFDPKFVDNEGLSAYFNKLYEKIDIYDSNISLLTNQFLSPIANSSPTFYRFYITDTIKSDQPWLVELSFFPRNKSDFLFQGKLYITLDGNYAVQGAKMKVSDDINLNFVRDLDIELAFEKDNRNKYFLNKTSLGIDFALSEKGKGIRGNRIVFYKDYISGRQQPDSIYSGDDVVKVPVAPQTEEVRESYWATLRHEPLNKSEMNIYHNIDTLQLMSSFRRFMDISALLLSGYKQAGPVEIGPVNTFYSYNPVEGLRLRLGGRTTESLSKRFYAETYGAYGFKDKEWKYFVSGTYSLNNKSVYNFPQHYIRASVQHDTKIPGQNLEFIQEDNVLLSFKRGENKSYLYNDIYRLDYKAEFENHLSVTAGLSKWKQKPAGVIRYEMKPEQGDPYLVHELNTTEVSVGLRWAPNEQYYQGKLYRTPIFNQYPIFTVNYTAGIKGLLDGEQNYHNFTGSVFKRFYLSQLGQADVTVDGGYVVGKNIPYPLLTIHRANQTYAYQLQSYNLMNFMEFISDHHVGLNVQYYMNGFILNKIPLIKRLQLREVFSFKGLYGGLRDENNPSLNNKVYSWQTNSDGEISSFTFGSKPYMEASIGLSNIFKILRVDYVRRLNYLDQPDVSKSGIRARIKFDF</sequence>
<dbReference type="Gene3D" id="2.60.40.1120">
    <property type="entry name" value="Carboxypeptidase-like, regulatory domain"/>
    <property type="match status" value="1"/>
</dbReference>
<reference evidence="1 2" key="1">
    <citation type="submission" date="2019-03" db="EMBL/GenBank/DDBJ databases">
        <title>Genomic Encyclopedia of Archaeal and Bacterial Type Strains, Phase II (KMG-II): from individual species to whole genera.</title>
        <authorList>
            <person name="Goeker M."/>
        </authorList>
    </citation>
    <scope>NUCLEOTIDE SEQUENCE [LARGE SCALE GENOMIC DNA]</scope>
    <source>
        <strain evidence="1 2">DSM 28353</strain>
    </source>
</reference>
<name>A0A4R6WMA3_9SPHI</name>
<dbReference type="SUPFAM" id="SSF49464">
    <property type="entry name" value="Carboxypeptidase regulatory domain-like"/>
    <property type="match status" value="1"/>
</dbReference>